<evidence type="ECO:0000313" key="2">
    <source>
        <dbReference type="Proteomes" id="UP000479000"/>
    </source>
</evidence>
<dbReference type="Proteomes" id="UP000479000">
    <property type="component" value="Unassembled WGS sequence"/>
</dbReference>
<feature type="non-terminal residue" evidence="1">
    <location>
        <position position="1"/>
    </location>
</feature>
<accession>A0A6H5FZN4</accession>
<organism evidence="1 2">
    <name type="scientific">Nesidiocoris tenuis</name>
    <dbReference type="NCBI Taxonomy" id="355587"/>
    <lineage>
        <taxon>Eukaryota</taxon>
        <taxon>Metazoa</taxon>
        <taxon>Ecdysozoa</taxon>
        <taxon>Arthropoda</taxon>
        <taxon>Hexapoda</taxon>
        <taxon>Insecta</taxon>
        <taxon>Pterygota</taxon>
        <taxon>Neoptera</taxon>
        <taxon>Paraneoptera</taxon>
        <taxon>Hemiptera</taxon>
        <taxon>Heteroptera</taxon>
        <taxon>Panheteroptera</taxon>
        <taxon>Cimicomorpha</taxon>
        <taxon>Miridae</taxon>
        <taxon>Dicyphina</taxon>
        <taxon>Nesidiocoris</taxon>
    </lineage>
</organism>
<proteinExistence type="predicted"/>
<keyword evidence="2" id="KW-1185">Reference proteome</keyword>
<dbReference type="Gene3D" id="3.30.1330.30">
    <property type="match status" value="1"/>
</dbReference>
<reference evidence="1 2" key="1">
    <citation type="submission" date="2020-02" db="EMBL/GenBank/DDBJ databases">
        <authorList>
            <person name="Ferguson B K."/>
        </authorList>
    </citation>
    <scope>NUCLEOTIDE SEQUENCE [LARGE SCALE GENOMIC DNA]</scope>
</reference>
<protein>
    <submittedName>
        <fullName evidence="1">Uncharacterized protein</fullName>
    </submittedName>
</protein>
<dbReference type="InterPro" id="IPR029064">
    <property type="entry name" value="Ribosomal_eL30-like_sf"/>
</dbReference>
<dbReference type="EMBL" id="CADCXU010002472">
    <property type="protein sequence ID" value="CAA9994742.1"/>
    <property type="molecule type" value="Genomic_DNA"/>
</dbReference>
<dbReference type="OrthoDB" id="10249311at2759"/>
<dbReference type="AlphaFoldDB" id="A0A6H5FZN4"/>
<name>A0A6H5FZN4_9HEMI</name>
<dbReference type="SUPFAM" id="SSF55315">
    <property type="entry name" value="L30e-like"/>
    <property type="match status" value="1"/>
</dbReference>
<evidence type="ECO:0000313" key="1">
    <source>
        <dbReference type="EMBL" id="CAA9994742.1"/>
    </source>
</evidence>
<gene>
    <name evidence="1" type="ORF">NTEN_LOCUS1558</name>
</gene>
<sequence>FIHSVNLEAVSRRYKTKNFPKIGKPRGDPRLTHVKNARTKRTRWRLSVAPVETSDVNTALQEVLKAALQHGVVVHGIHESTKALDKLVLLFCFEFCYFLMEGVEAFKKLELPQCPRGLRSAGSIR</sequence>